<evidence type="ECO:0000313" key="1">
    <source>
        <dbReference type="EMBL" id="ESO08646.1"/>
    </source>
</evidence>
<dbReference type="KEGG" id="hro:HELRODRAFT_169534"/>
<dbReference type="RefSeq" id="XP_009013576.1">
    <property type="nucleotide sequence ID" value="XM_009015328.1"/>
</dbReference>
<keyword evidence="3" id="KW-1185">Reference proteome</keyword>
<dbReference type="Proteomes" id="UP000015101">
    <property type="component" value="Unassembled WGS sequence"/>
</dbReference>
<reference evidence="1 3" key="2">
    <citation type="journal article" date="2013" name="Nature">
        <title>Insights into bilaterian evolution from three spiralian genomes.</title>
        <authorList>
            <person name="Simakov O."/>
            <person name="Marletaz F."/>
            <person name="Cho S.J."/>
            <person name="Edsinger-Gonzales E."/>
            <person name="Havlak P."/>
            <person name="Hellsten U."/>
            <person name="Kuo D.H."/>
            <person name="Larsson T."/>
            <person name="Lv J."/>
            <person name="Arendt D."/>
            <person name="Savage R."/>
            <person name="Osoegawa K."/>
            <person name="de Jong P."/>
            <person name="Grimwood J."/>
            <person name="Chapman J.A."/>
            <person name="Shapiro H."/>
            <person name="Aerts A."/>
            <person name="Otillar R.P."/>
            <person name="Terry A.Y."/>
            <person name="Boore J.L."/>
            <person name="Grigoriev I.V."/>
            <person name="Lindberg D.R."/>
            <person name="Seaver E.C."/>
            <person name="Weisblat D.A."/>
            <person name="Putnam N.H."/>
            <person name="Rokhsar D.S."/>
        </authorList>
    </citation>
    <scope>NUCLEOTIDE SEQUENCE</scope>
</reference>
<evidence type="ECO:0000313" key="3">
    <source>
        <dbReference type="Proteomes" id="UP000015101"/>
    </source>
</evidence>
<gene>
    <name evidence="2" type="primary">20202869</name>
    <name evidence="1" type="ORF">HELRODRAFT_169534</name>
</gene>
<dbReference type="CTD" id="20202869"/>
<dbReference type="EMBL" id="AMQM01003298">
    <property type="status" value="NOT_ANNOTATED_CDS"/>
    <property type="molecule type" value="Genomic_DNA"/>
</dbReference>
<dbReference type="InParanoid" id="T1F219"/>
<dbReference type="EnsemblMetazoa" id="HelroT169534">
    <property type="protein sequence ID" value="HelroP169534"/>
    <property type="gene ID" value="HelroG169534"/>
</dbReference>
<accession>T1F219</accession>
<sequence>MLKKLEKLEDLGKSMVPINMQDAEYADDMNLMTKWNRGGSEEKESTSRKSISEIYFKVFKKHDIGLKVKLRTYDAMMGKKLKGKPKTRWNKCLSQGLKRAGLSLYVRTTERTRAIREEIVKDGNR</sequence>
<name>T1F219_HELRO</name>
<dbReference type="HOGENOM" id="CLU_1995058_0_0_1"/>
<reference evidence="2" key="3">
    <citation type="submission" date="2015-06" db="UniProtKB">
        <authorList>
            <consortium name="EnsemblMetazoa"/>
        </authorList>
    </citation>
    <scope>IDENTIFICATION</scope>
</reference>
<protein>
    <submittedName>
        <fullName evidence="1 2">Uncharacterized protein</fullName>
    </submittedName>
</protein>
<organism evidence="2 3">
    <name type="scientific">Helobdella robusta</name>
    <name type="common">Californian leech</name>
    <dbReference type="NCBI Taxonomy" id="6412"/>
    <lineage>
        <taxon>Eukaryota</taxon>
        <taxon>Metazoa</taxon>
        <taxon>Spiralia</taxon>
        <taxon>Lophotrochozoa</taxon>
        <taxon>Annelida</taxon>
        <taxon>Clitellata</taxon>
        <taxon>Hirudinea</taxon>
        <taxon>Rhynchobdellida</taxon>
        <taxon>Glossiphoniidae</taxon>
        <taxon>Helobdella</taxon>
    </lineage>
</organism>
<dbReference type="AlphaFoldDB" id="T1F219"/>
<dbReference type="EMBL" id="KB096080">
    <property type="protein sequence ID" value="ESO08646.1"/>
    <property type="molecule type" value="Genomic_DNA"/>
</dbReference>
<proteinExistence type="predicted"/>
<dbReference type="GeneID" id="20202869"/>
<reference evidence="3" key="1">
    <citation type="submission" date="2012-12" db="EMBL/GenBank/DDBJ databases">
        <authorList>
            <person name="Hellsten U."/>
            <person name="Grimwood J."/>
            <person name="Chapman J.A."/>
            <person name="Shapiro H."/>
            <person name="Aerts A."/>
            <person name="Otillar R.P."/>
            <person name="Terry A.Y."/>
            <person name="Boore J.L."/>
            <person name="Simakov O."/>
            <person name="Marletaz F."/>
            <person name="Cho S.-J."/>
            <person name="Edsinger-Gonzales E."/>
            <person name="Havlak P."/>
            <person name="Kuo D.-H."/>
            <person name="Larsson T."/>
            <person name="Lv J."/>
            <person name="Arendt D."/>
            <person name="Savage R."/>
            <person name="Osoegawa K."/>
            <person name="de Jong P."/>
            <person name="Lindberg D.R."/>
            <person name="Seaver E.C."/>
            <person name="Weisblat D.A."/>
            <person name="Putnam N.H."/>
            <person name="Grigoriev I.V."/>
            <person name="Rokhsar D.S."/>
        </authorList>
    </citation>
    <scope>NUCLEOTIDE SEQUENCE</scope>
</reference>
<evidence type="ECO:0000313" key="2">
    <source>
        <dbReference type="EnsemblMetazoa" id="HelroP169534"/>
    </source>
</evidence>